<accession>A0AAV6QS03</accession>
<dbReference type="AlphaFoldDB" id="A0AAV6QS03"/>
<dbReference type="GO" id="GO:0001673">
    <property type="term" value="C:male germ cell nucleus"/>
    <property type="evidence" value="ECO:0007669"/>
    <property type="project" value="TreeGrafter"/>
</dbReference>
<keyword evidence="4" id="KW-1185">Reference proteome</keyword>
<dbReference type="GO" id="GO:0051878">
    <property type="term" value="P:lateral element assembly"/>
    <property type="evidence" value="ECO:0007669"/>
    <property type="project" value="TreeGrafter"/>
</dbReference>
<feature type="coiled-coil region" evidence="1">
    <location>
        <begin position="251"/>
        <end position="341"/>
    </location>
</feature>
<dbReference type="Pfam" id="PF05483">
    <property type="entry name" value="SCP-1"/>
    <property type="match status" value="1"/>
</dbReference>
<feature type="region of interest" description="Disordered" evidence="2">
    <location>
        <begin position="871"/>
        <end position="897"/>
    </location>
</feature>
<feature type="region of interest" description="Disordered" evidence="2">
    <location>
        <begin position="911"/>
        <end position="949"/>
    </location>
</feature>
<evidence type="ECO:0000313" key="3">
    <source>
        <dbReference type="EMBL" id="KAG7494835.1"/>
    </source>
</evidence>
<name>A0AAV6QS03_SOLSE</name>
<proteinExistence type="predicted"/>
<comment type="caution">
    <text evidence="3">The sequence shown here is derived from an EMBL/GenBank/DDBJ whole genome shotgun (WGS) entry which is preliminary data.</text>
</comment>
<dbReference type="GO" id="GO:0003690">
    <property type="term" value="F:double-stranded DNA binding"/>
    <property type="evidence" value="ECO:0007669"/>
    <property type="project" value="TreeGrafter"/>
</dbReference>
<dbReference type="GO" id="GO:0000802">
    <property type="term" value="C:transverse filament"/>
    <property type="evidence" value="ECO:0007669"/>
    <property type="project" value="TreeGrafter"/>
</dbReference>
<protein>
    <submittedName>
        <fullName evidence="3">Synaptonemal complex protein 1</fullName>
    </submittedName>
</protein>
<feature type="region of interest" description="Disordered" evidence="2">
    <location>
        <begin position="567"/>
        <end position="586"/>
    </location>
</feature>
<sequence length="1052" mass="122099">MSSVAVDDVSHVRPNVRMERDRSFNFKLLVPPRVNSGQVSAIRPQEVIKKDCDFMNTMQQGYSACFDKGKGQNMPFSSMAMPAKPRQDVPKRKFVPPMEKDEHNCNPGQLYAKLLDEFEKIKCWKVKADSDTVQKERRLQENKRTIETQRKTILELQFANESISTKLEEQMSENEDLRNKDNATRNLCNILKHTFQRSAEKMHLFESEREETHHLFMENSERIQKIVAVFESLQIQVESDQQEMRKVNEGLLQFEEMKDKYRAEYKLKEEEVAGLQTKLERKENELQKIHLDLHETQKHCKQLQYETDQQYKLLKSSESDRETLLQKLHTAEHDYEKTQKQYEASATAMEQRKAEYAQILQSKDLSLQELNKFKNQQAEKQEQFQTTIKDLQKALALEIQRSRQTDGELMANIKEVERTNTLLCETMEQSTKKDGHIKTLEDELDIKSKSIDSLKGKIHESEVIVKELTAMLSKKTKEAEIALSENDLLKKECEASEKAQEDLKKFALAEIKMQELEEQLLTEIKKNQEHEEHLRRDITLHEVKYEELLSSFNELLSEKMALQQQLESGSSNVKETEANMKASEEKTVKLTREIQRFEEENQSLREEVNSLKTQVQGKCQKTEMLEKILGENCEHLQEKITEKEKQIKTMETKVNNLRKKIENKLKVQEEYQKENKMLKKQIANAAAKTKHLENQISSLQDESQNLRRLHEEEQQKLLKDLEHKMSSATELDNEVQKLRLTAVEAIKNREDVELKCQHKIADMVTLMEKHKSQCDRMVEEKDAELDKNKKKEMEAVAQSKSLGLDLLKHQTENYQLKKQLKSERKQMVCSGFNQMHFILRDNHFDIFCDQENLQKELTCLKKEVSLIKINQPSDARSKQSPASNVKRGRRCSETPKASAAKTHVFDFTMSRNTPTYNRDGGNAALSKSMMSPKDIGNDDARPPRRLSHRTSKIRSYRIRTPPSGEKAALLGKVTVELDPKSDSPDQSDLLTFANISAVPSCKLNISQKSPITHKSPGNLLKLAAMKRMRDAGWTAVTGRDKKKRKNNETVFA</sequence>
<dbReference type="InterPro" id="IPR008827">
    <property type="entry name" value="SYCP1"/>
</dbReference>
<evidence type="ECO:0000313" key="4">
    <source>
        <dbReference type="Proteomes" id="UP000693946"/>
    </source>
</evidence>
<dbReference type="EMBL" id="JAGKHQ010000016">
    <property type="protein sequence ID" value="KAG7494835.1"/>
    <property type="molecule type" value="Genomic_DNA"/>
</dbReference>
<evidence type="ECO:0000256" key="2">
    <source>
        <dbReference type="SAM" id="MobiDB-lite"/>
    </source>
</evidence>
<organism evidence="3 4">
    <name type="scientific">Solea senegalensis</name>
    <name type="common">Senegalese sole</name>
    <dbReference type="NCBI Taxonomy" id="28829"/>
    <lineage>
        <taxon>Eukaryota</taxon>
        <taxon>Metazoa</taxon>
        <taxon>Chordata</taxon>
        <taxon>Craniata</taxon>
        <taxon>Vertebrata</taxon>
        <taxon>Euteleostomi</taxon>
        <taxon>Actinopterygii</taxon>
        <taxon>Neopterygii</taxon>
        <taxon>Teleostei</taxon>
        <taxon>Neoteleostei</taxon>
        <taxon>Acanthomorphata</taxon>
        <taxon>Carangaria</taxon>
        <taxon>Pleuronectiformes</taxon>
        <taxon>Pleuronectoidei</taxon>
        <taxon>Soleidae</taxon>
        <taxon>Solea</taxon>
    </lineage>
</organism>
<feature type="compositionally biased region" description="Polar residues" evidence="2">
    <location>
        <begin position="871"/>
        <end position="883"/>
    </location>
</feature>
<keyword evidence="1" id="KW-0175">Coiled coil</keyword>
<dbReference type="Proteomes" id="UP000693946">
    <property type="component" value="Linkage Group LG4"/>
</dbReference>
<dbReference type="PANTHER" id="PTHR46918:SF1">
    <property type="entry name" value="SYNAPTONEMAL COMPLEX PROTEIN 1"/>
    <property type="match status" value="1"/>
</dbReference>
<reference evidence="3 4" key="1">
    <citation type="journal article" date="2021" name="Sci. Rep.">
        <title>Chromosome anchoring in Senegalese sole (Solea senegalensis) reveals sex-associated markers and genome rearrangements in flatfish.</title>
        <authorList>
            <person name="Guerrero-Cozar I."/>
            <person name="Gomez-Garrido J."/>
            <person name="Berbel C."/>
            <person name="Martinez-Blanch J.F."/>
            <person name="Alioto T."/>
            <person name="Claros M.G."/>
            <person name="Gagnaire P.A."/>
            <person name="Manchado M."/>
        </authorList>
    </citation>
    <scope>NUCLEOTIDE SEQUENCE [LARGE SCALE GENOMIC DNA]</scope>
    <source>
        <strain evidence="3">Sse05_10M</strain>
    </source>
</reference>
<feature type="compositionally biased region" description="Basic and acidic residues" evidence="2">
    <location>
        <begin position="574"/>
        <end position="586"/>
    </location>
</feature>
<dbReference type="GO" id="GO:0000801">
    <property type="term" value="C:central element"/>
    <property type="evidence" value="ECO:0007669"/>
    <property type="project" value="TreeGrafter"/>
</dbReference>
<gene>
    <name evidence="3" type="ORF">JOB18_038724</name>
</gene>
<dbReference type="GO" id="GO:0051026">
    <property type="term" value="P:chiasma assembly"/>
    <property type="evidence" value="ECO:0007669"/>
    <property type="project" value="TreeGrafter"/>
</dbReference>
<evidence type="ECO:0000256" key="1">
    <source>
        <dbReference type="SAM" id="Coils"/>
    </source>
</evidence>
<dbReference type="GO" id="GO:0000711">
    <property type="term" value="P:meiotic DNA repair synthesis"/>
    <property type="evidence" value="ECO:0007669"/>
    <property type="project" value="TreeGrafter"/>
</dbReference>
<dbReference type="PANTHER" id="PTHR46918">
    <property type="entry name" value="SYNAPTONEMAL COMPLEX PROTEIN 1"/>
    <property type="match status" value="1"/>
</dbReference>